<dbReference type="GO" id="GO:0031267">
    <property type="term" value="F:small GTPase binding"/>
    <property type="evidence" value="ECO:0007669"/>
    <property type="project" value="InterPro"/>
</dbReference>
<name>A0A151GI04_DRECN</name>
<dbReference type="InterPro" id="IPR058669">
    <property type="entry name" value="TPR_IPO7/11-like"/>
</dbReference>
<dbReference type="GO" id="GO:0006606">
    <property type="term" value="P:protein import into nucleus"/>
    <property type="evidence" value="ECO:0007669"/>
    <property type="project" value="TreeGrafter"/>
</dbReference>
<dbReference type="Pfam" id="PF03810">
    <property type="entry name" value="IBN_N"/>
    <property type="match status" value="1"/>
</dbReference>
<comment type="caution">
    <text evidence="6">The sequence shown here is derived from an EMBL/GenBank/DDBJ whole genome shotgun (WGS) entry which is preliminary data.</text>
</comment>
<evidence type="ECO:0000256" key="2">
    <source>
        <dbReference type="ARBA" id="ARBA00007991"/>
    </source>
</evidence>
<dbReference type="Proteomes" id="UP000076580">
    <property type="component" value="Chromosome 02"/>
</dbReference>
<keyword evidence="4" id="KW-0539">Nucleus</keyword>
<keyword evidence="3" id="KW-0813">Transport</keyword>
<dbReference type="SUPFAM" id="SSF48371">
    <property type="entry name" value="ARM repeat"/>
    <property type="match status" value="1"/>
</dbReference>
<comment type="similarity">
    <text evidence="2">Belongs to the importin beta family.</text>
</comment>
<evidence type="ECO:0000259" key="5">
    <source>
        <dbReference type="PROSITE" id="PS50166"/>
    </source>
</evidence>
<evidence type="ECO:0000313" key="6">
    <source>
        <dbReference type="EMBL" id="KYK56745.1"/>
    </source>
</evidence>
<dbReference type="InterPro" id="IPR016024">
    <property type="entry name" value="ARM-type_fold"/>
</dbReference>
<evidence type="ECO:0000256" key="1">
    <source>
        <dbReference type="ARBA" id="ARBA00004123"/>
    </source>
</evidence>
<dbReference type="RefSeq" id="XP_040656097.1">
    <property type="nucleotide sequence ID" value="XM_040801064.1"/>
</dbReference>
<dbReference type="GO" id="GO:0005829">
    <property type="term" value="C:cytosol"/>
    <property type="evidence" value="ECO:0007669"/>
    <property type="project" value="TreeGrafter"/>
</dbReference>
<dbReference type="Pfam" id="PF25758">
    <property type="entry name" value="TPR_IPO11"/>
    <property type="match status" value="1"/>
</dbReference>
<protein>
    <submittedName>
        <fullName evidence="6">Importin 11</fullName>
    </submittedName>
</protein>
<dbReference type="Gene3D" id="1.25.10.10">
    <property type="entry name" value="Leucine-rich Repeat Variant"/>
    <property type="match status" value="1"/>
</dbReference>
<dbReference type="PANTHER" id="PTHR10997:SF7">
    <property type="entry name" value="IMPORTIN-11"/>
    <property type="match status" value="1"/>
</dbReference>
<dbReference type="InterPro" id="IPR001494">
    <property type="entry name" value="Importin-beta_N"/>
</dbReference>
<dbReference type="InterPro" id="IPR011989">
    <property type="entry name" value="ARM-like"/>
</dbReference>
<dbReference type="FunCoup" id="A0A151GI04">
    <property type="interactions" value="984"/>
</dbReference>
<dbReference type="InParanoid" id="A0A151GI04"/>
<comment type="subcellular location">
    <subcellularLocation>
        <location evidence="1">Nucleus</location>
    </subcellularLocation>
</comment>
<keyword evidence="7" id="KW-1185">Reference proteome</keyword>
<dbReference type="SMART" id="SM00913">
    <property type="entry name" value="IBN_N"/>
    <property type="match status" value="1"/>
</dbReference>
<dbReference type="GeneID" id="63716394"/>
<dbReference type="PANTHER" id="PTHR10997">
    <property type="entry name" value="IMPORTIN-7, 8, 11"/>
    <property type="match status" value="1"/>
</dbReference>
<dbReference type="PROSITE" id="PS50166">
    <property type="entry name" value="IMPORTIN_B_NT"/>
    <property type="match status" value="1"/>
</dbReference>
<evidence type="ECO:0000256" key="3">
    <source>
        <dbReference type="ARBA" id="ARBA00022448"/>
    </source>
</evidence>
<sequence length="1044" mass="117280">MSFAIEVSGDASPLDFQTLCRALQLATSHDYTQRQAMGRQLVSWEQHPGYYSSLQAVYLDKSLPTDMRFLAVIQLKNGVDKYWRMFAQAKNGIKAEEKKLIRSNLFKGTIDEDEKNLALHNALVVAKVVRIDYPGEWPDALSSIISLLRSSKDGSQRHLYGTLQILLRVVKELGTARLRRSQTALHSVTPELVYLLSEIFSERTDAWFSFLNGRQGNELEATMAMHNSLLALRTLRRLVVHGYERPHSDKSVEKFWTLSQHQFGLLLSFVAQDSTIPATYQDMLGKHLLQFTKLHVDVAEQQPASFSILPNSLSLVHAYWDLVAKFSQVFDKSGGIRHGAGEAGSAKAKVEGPLQERLALRGLLLIRACVKIAFQPLQTFKYRTPELKAEQEQGKAVIKSELFKDEFVISIVNIIISHLFLFRMSDLESWEEDPEEWEHQEQSEGNAFQWEVRPCAEKLFLDLLTHFKQLIVPPLLSYFQTAQAPHADLATKEAVYTAMGLAAAHVCQHLDFDAVLSSTVVHDAQQQGGLCKVLRRRIAILISQWATIKLSASSRPVAYQIFQHFLNPNDETNDLVVRITAARQLRWIADELDFSTDDFLPYTSDVLTQLVKLIQQIEVDETKLAILESIRILVTRMEEQVSQFGDQLMTTLPTVWANSGAEEYMIKQAIIAIFSALVMSMGGSSHRYQSFTIPLLAEAARPGSDLHVHLIDESLELWNAILLQSSGPLSPDIISLVEMALPLVEYQPETASQALSVIESYLLLAPDAMLGDRFRRPTLAALSGTLDSTSREHVRIGTVCVEYLIRAAAELGGSSGTSFILEDMMETGFLSKIMTNLRDAWEAHQTTGPKKKISKLNTITEGDYFAILARLALADPNLFVQMLTTFGSLDDVWAWLSAEWFSFLRDSDRIERTKLYLLGITRLLEVSSPMQELVLGSLQGYFDMWTSVITDVQDGVANGPDTLVWTEMEATEYDTAKSVAQRQMEANDAVHSVSALHFVAPQLEGLVARVGGEAVFHEQWAVNVDKEVLRRFQEMMARAAQHEA</sequence>
<evidence type="ECO:0000313" key="7">
    <source>
        <dbReference type="Proteomes" id="UP000076580"/>
    </source>
</evidence>
<evidence type="ECO:0000256" key="4">
    <source>
        <dbReference type="ARBA" id="ARBA00023242"/>
    </source>
</evidence>
<dbReference type="STRING" id="98403.A0A151GI04"/>
<dbReference type="FunFam" id="1.25.10.10:FF:000362">
    <property type="entry name" value="Importin 11, putative"/>
    <property type="match status" value="1"/>
</dbReference>
<accession>A0A151GI04</accession>
<dbReference type="AlphaFoldDB" id="A0A151GI04"/>
<feature type="domain" description="Importin N-terminal" evidence="5">
    <location>
        <begin position="37"/>
        <end position="111"/>
    </location>
</feature>
<dbReference type="EMBL" id="LAYC01000002">
    <property type="protein sequence ID" value="KYK56745.1"/>
    <property type="molecule type" value="Genomic_DNA"/>
</dbReference>
<organism evidence="6 7">
    <name type="scientific">Drechmeria coniospora</name>
    <name type="common">Nematophagous fungus</name>
    <name type="synonym">Meria coniospora</name>
    <dbReference type="NCBI Taxonomy" id="98403"/>
    <lineage>
        <taxon>Eukaryota</taxon>
        <taxon>Fungi</taxon>
        <taxon>Dikarya</taxon>
        <taxon>Ascomycota</taxon>
        <taxon>Pezizomycotina</taxon>
        <taxon>Sordariomycetes</taxon>
        <taxon>Hypocreomycetidae</taxon>
        <taxon>Hypocreales</taxon>
        <taxon>Ophiocordycipitaceae</taxon>
        <taxon>Drechmeria</taxon>
    </lineage>
</organism>
<dbReference type="GO" id="GO:0005635">
    <property type="term" value="C:nuclear envelope"/>
    <property type="evidence" value="ECO:0007669"/>
    <property type="project" value="TreeGrafter"/>
</dbReference>
<reference evidence="6 7" key="1">
    <citation type="journal article" date="2016" name="Sci. Rep.">
        <title>Insights into Adaptations to a Near-Obligate Nematode Endoparasitic Lifestyle from the Finished Genome of Drechmeria coniospora.</title>
        <authorList>
            <person name="Zhang L."/>
            <person name="Zhou Z."/>
            <person name="Guo Q."/>
            <person name="Fokkens L."/>
            <person name="Miskei M."/>
            <person name="Pocsi I."/>
            <person name="Zhang W."/>
            <person name="Chen M."/>
            <person name="Wang L."/>
            <person name="Sun Y."/>
            <person name="Donzelli B.G."/>
            <person name="Gibson D.M."/>
            <person name="Nelson D.R."/>
            <person name="Luo J.G."/>
            <person name="Rep M."/>
            <person name="Liu H."/>
            <person name="Yang S."/>
            <person name="Wang J."/>
            <person name="Krasnoff S.B."/>
            <person name="Xu Y."/>
            <person name="Molnar I."/>
            <person name="Lin M."/>
        </authorList>
    </citation>
    <scope>NUCLEOTIDE SEQUENCE [LARGE SCALE GENOMIC DNA]</scope>
    <source>
        <strain evidence="6 7">ARSEF 6962</strain>
    </source>
</reference>
<gene>
    <name evidence="6" type="ORF">DCS_03751</name>
</gene>
<proteinExistence type="inferred from homology"/>